<dbReference type="EMBL" id="BOVJ01000168">
    <property type="protein sequence ID" value="GIQ66175.1"/>
    <property type="molecule type" value="Genomic_DNA"/>
</dbReference>
<feature type="domain" description="Gfo/Idh/MocA-like oxidoreductase N-terminal" evidence="3">
    <location>
        <begin position="2"/>
        <end position="122"/>
    </location>
</feature>
<dbReference type="InterPro" id="IPR050463">
    <property type="entry name" value="Gfo/Idh/MocA_oxidrdct_glycsds"/>
</dbReference>
<evidence type="ECO:0000313" key="6">
    <source>
        <dbReference type="EMBL" id="GIQ66175.1"/>
    </source>
</evidence>
<organism evidence="6 7">
    <name type="scientific">Paenibacillus cisolokensis</name>
    <dbReference type="NCBI Taxonomy" id="1658519"/>
    <lineage>
        <taxon>Bacteria</taxon>
        <taxon>Bacillati</taxon>
        <taxon>Bacillota</taxon>
        <taxon>Bacilli</taxon>
        <taxon>Bacillales</taxon>
        <taxon>Paenibacillaceae</taxon>
        <taxon>Paenibacillus</taxon>
    </lineage>
</organism>
<dbReference type="CDD" id="cd02027">
    <property type="entry name" value="APSK"/>
    <property type="match status" value="1"/>
</dbReference>
<name>A0ABQ4NDB1_9BACL</name>
<evidence type="ECO:0000313" key="7">
    <source>
        <dbReference type="Proteomes" id="UP000680304"/>
    </source>
</evidence>
<gene>
    <name evidence="6" type="ORF">PACILC2_47430</name>
</gene>
<evidence type="ECO:0000256" key="1">
    <source>
        <dbReference type="ARBA" id="ARBA00022679"/>
    </source>
</evidence>
<dbReference type="Proteomes" id="UP000680304">
    <property type="component" value="Unassembled WGS sequence"/>
</dbReference>
<evidence type="ECO:0000259" key="3">
    <source>
        <dbReference type="Pfam" id="PF01408"/>
    </source>
</evidence>
<dbReference type="SUPFAM" id="SSF55347">
    <property type="entry name" value="Glyceraldehyde-3-phosphate dehydrogenase-like, C-terminal domain"/>
    <property type="match status" value="1"/>
</dbReference>
<keyword evidence="2" id="KW-0560">Oxidoreductase</keyword>
<dbReference type="Pfam" id="PF22725">
    <property type="entry name" value="GFO_IDH_MocA_C3"/>
    <property type="match status" value="1"/>
</dbReference>
<reference evidence="6 7" key="1">
    <citation type="submission" date="2021-04" db="EMBL/GenBank/DDBJ databases">
        <title>Draft genome sequence of Paenibacillus cisolokensis, LC2-13A.</title>
        <authorList>
            <person name="Uke A."/>
            <person name="Chhe C."/>
            <person name="Baramee S."/>
            <person name="Kosugi A."/>
        </authorList>
    </citation>
    <scope>NUCLEOTIDE SEQUENCE [LARGE SCALE GENOMIC DNA]</scope>
    <source>
        <strain evidence="6 7">LC2-13A</strain>
    </source>
</reference>
<sequence length="511" mass="57022">MIKAAVIGLNHIGLIHCGVYSDNPDVRLVAVCDLRGDLAERAAERFHAKAYTSVPEMLAAEEIDLVSVATGGLENGSHHREPALQAIEAGKDVLIEKPISNRLREAKEMVEAAGRKGVRLACNLNHRFVPAALKAKSWIDKGDLGTLLFLNMRLTIGNPNESTPWIHLRALHPHSFDVLRYFGGDVSRVQSFLTRAPGRSVWSTASINLEFASGAVGHLTGSYDMFGGHPIEHCEAAGTGGRFVLDNVYERLTFYPKDREELRVFRNSIMSGAAGSMTRSATGLTLSCRRSRMTFPLIGSPARERTRWRCSASLKRRFCPTGRTARRCAWTKSATTRRRERNRKNGWMCRMVYGPVGLRQTTTASELLGLLRGAGVRAELLDGDELRKTICKDLGFSREGRLENIRRVAFVAELLARNGVVALVSAITPYREMREHARSAIGRRYIEVYVECPLEECERRDAKGLYAKARKTRSSASPEFPIRMTSRNRRTSSFVRRIFRSQTTPGPSSTF</sequence>
<dbReference type="InterPro" id="IPR055170">
    <property type="entry name" value="GFO_IDH_MocA-like_dom"/>
</dbReference>
<dbReference type="Pfam" id="PF01583">
    <property type="entry name" value="APS_kinase"/>
    <property type="match status" value="1"/>
</dbReference>
<evidence type="ECO:0000259" key="5">
    <source>
        <dbReference type="Pfam" id="PF22725"/>
    </source>
</evidence>
<evidence type="ECO:0000259" key="4">
    <source>
        <dbReference type="Pfam" id="PF01583"/>
    </source>
</evidence>
<dbReference type="Gene3D" id="3.30.360.10">
    <property type="entry name" value="Dihydrodipicolinate Reductase, domain 2"/>
    <property type="match status" value="1"/>
</dbReference>
<dbReference type="SUPFAM" id="SSF52540">
    <property type="entry name" value="P-loop containing nucleoside triphosphate hydrolases"/>
    <property type="match status" value="1"/>
</dbReference>
<accession>A0ABQ4NDB1</accession>
<evidence type="ECO:0008006" key="8">
    <source>
        <dbReference type="Google" id="ProtNLM"/>
    </source>
</evidence>
<feature type="domain" description="APS kinase" evidence="4">
    <location>
        <begin position="354"/>
        <end position="471"/>
    </location>
</feature>
<dbReference type="Gene3D" id="3.40.50.720">
    <property type="entry name" value="NAD(P)-binding Rossmann-like Domain"/>
    <property type="match status" value="1"/>
</dbReference>
<comment type="caution">
    <text evidence="6">The sequence shown here is derived from an EMBL/GenBank/DDBJ whole genome shotgun (WGS) entry which is preliminary data.</text>
</comment>
<dbReference type="InterPro" id="IPR000683">
    <property type="entry name" value="Gfo/Idh/MocA-like_OxRdtase_N"/>
</dbReference>
<proteinExistence type="predicted"/>
<protein>
    <recommendedName>
        <fullName evidence="8">Adenylyl-sulfate kinase</fullName>
    </recommendedName>
</protein>
<dbReference type="Pfam" id="PF01408">
    <property type="entry name" value="GFO_IDH_MocA"/>
    <property type="match status" value="1"/>
</dbReference>
<feature type="domain" description="GFO/IDH/MocA-like oxidoreductase" evidence="5">
    <location>
        <begin position="133"/>
        <end position="243"/>
    </location>
</feature>
<dbReference type="SUPFAM" id="SSF51735">
    <property type="entry name" value="NAD(P)-binding Rossmann-fold domains"/>
    <property type="match status" value="1"/>
</dbReference>
<evidence type="ECO:0000256" key="2">
    <source>
        <dbReference type="ARBA" id="ARBA00023002"/>
    </source>
</evidence>
<dbReference type="InterPro" id="IPR059117">
    <property type="entry name" value="APS_kinase_dom"/>
</dbReference>
<dbReference type="PANTHER" id="PTHR43818">
    <property type="entry name" value="BCDNA.GH03377"/>
    <property type="match status" value="1"/>
</dbReference>
<dbReference type="InterPro" id="IPR027417">
    <property type="entry name" value="P-loop_NTPase"/>
</dbReference>
<dbReference type="Gene3D" id="3.40.50.300">
    <property type="entry name" value="P-loop containing nucleotide triphosphate hydrolases"/>
    <property type="match status" value="1"/>
</dbReference>
<dbReference type="InterPro" id="IPR036291">
    <property type="entry name" value="NAD(P)-bd_dom_sf"/>
</dbReference>
<keyword evidence="1" id="KW-0808">Transferase</keyword>
<dbReference type="PANTHER" id="PTHR43818:SF11">
    <property type="entry name" value="BCDNA.GH03377"/>
    <property type="match status" value="1"/>
</dbReference>
<keyword evidence="7" id="KW-1185">Reference proteome</keyword>